<organism evidence="4 5">
    <name type="scientific">Marinitoga hydrogenitolerans (strain DSM 16785 / JCM 12826 / AT1271)</name>
    <dbReference type="NCBI Taxonomy" id="1122195"/>
    <lineage>
        <taxon>Bacteria</taxon>
        <taxon>Thermotogati</taxon>
        <taxon>Thermotogota</taxon>
        <taxon>Thermotogae</taxon>
        <taxon>Petrotogales</taxon>
        <taxon>Petrotogaceae</taxon>
        <taxon>Marinitoga</taxon>
    </lineage>
</organism>
<dbReference type="RefSeq" id="WP_072865727.1">
    <property type="nucleotide sequence ID" value="NZ_FQUI01000039.1"/>
</dbReference>
<evidence type="ECO:0000256" key="1">
    <source>
        <dbReference type="ARBA" id="ARBA00023125"/>
    </source>
</evidence>
<protein>
    <submittedName>
        <fullName evidence="4">Transcriptional regulator, TetR family</fullName>
    </submittedName>
</protein>
<dbReference type="Gene3D" id="1.10.357.10">
    <property type="entry name" value="Tetracycline Repressor, domain 2"/>
    <property type="match status" value="1"/>
</dbReference>
<dbReference type="InterPro" id="IPR050624">
    <property type="entry name" value="HTH-type_Tx_Regulator"/>
</dbReference>
<dbReference type="SUPFAM" id="SSF46689">
    <property type="entry name" value="Homeodomain-like"/>
    <property type="match status" value="1"/>
</dbReference>
<dbReference type="InterPro" id="IPR001647">
    <property type="entry name" value="HTH_TetR"/>
</dbReference>
<dbReference type="OrthoDB" id="9810250at2"/>
<reference evidence="4" key="1">
    <citation type="submission" date="2016-11" db="EMBL/GenBank/DDBJ databases">
        <authorList>
            <person name="Varghese N."/>
            <person name="Submissions S."/>
        </authorList>
    </citation>
    <scope>NUCLEOTIDE SEQUENCE [LARGE SCALE GENOMIC DNA]</scope>
    <source>
        <strain evidence="4">DSM 16785</strain>
    </source>
</reference>
<feature type="DNA-binding region" description="H-T-H motif" evidence="2">
    <location>
        <begin position="26"/>
        <end position="45"/>
    </location>
</feature>
<dbReference type="AlphaFoldDB" id="A0A1M4ZA63"/>
<dbReference type="PANTHER" id="PTHR43479">
    <property type="entry name" value="ACREF/ENVCD OPERON REPRESSOR-RELATED"/>
    <property type="match status" value="1"/>
</dbReference>
<evidence type="ECO:0000313" key="4">
    <source>
        <dbReference type="EMBL" id="SHF14865.1"/>
    </source>
</evidence>
<dbReference type="InterPro" id="IPR039532">
    <property type="entry name" value="TetR_C_Firmicutes"/>
</dbReference>
<proteinExistence type="predicted"/>
<name>A0A1M4ZA63_MARH1</name>
<evidence type="ECO:0000259" key="3">
    <source>
        <dbReference type="PROSITE" id="PS50977"/>
    </source>
</evidence>
<feature type="domain" description="HTH tetR-type" evidence="3">
    <location>
        <begin position="3"/>
        <end position="63"/>
    </location>
</feature>
<keyword evidence="1 2" id="KW-0238">DNA-binding</keyword>
<dbReference type="PANTHER" id="PTHR43479:SF7">
    <property type="entry name" value="TETR-FAMILY TRANSCRIPTIONAL REGULATOR"/>
    <property type="match status" value="1"/>
</dbReference>
<dbReference type="Pfam" id="PF00440">
    <property type="entry name" value="TetR_N"/>
    <property type="match status" value="1"/>
</dbReference>
<dbReference type="STRING" id="1122195.SAMN02745164_01886"/>
<dbReference type="Proteomes" id="UP000184334">
    <property type="component" value="Unassembled WGS sequence"/>
</dbReference>
<gene>
    <name evidence="4" type="ORF">SAMN02745164_01886</name>
</gene>
<evidence type="ECO:0000313" key="5">
    <source>
        <dbReference type="Proteomes" id="UP000184334"/>
    </source>
</evidence>
<sequence>MSEITKKALANSLKKLMKEKPLSKITVNDVVKDCGLNRRTLYYYFHDIYDLLEWIFITDILEAVGENKTYKNWQKGFLNLLYYLKNNKRIVLNAYHSIDRDRLELHLYDTVAKFIYDVVEELSKGINVSIEDKNYVVKFYEIALTGMIIDWIKNKMYEDPEILTYKLNKIIEGDIKRALKKFEKSKE</sequence>
<dbReference type="EMBL" id="FQUI01000039">
    <property type="protein sequence ID" value="SHF14865.1"/>
    <property type="molecule type" value="Genomic_DNA"/>
</dbReference>
<dbReference type="PROSITE" id="PS50977">
    <property type="entry name" value="HTH_TETR_2"/>
    <property type="match status" value="1"/>
</dbReference>
<dbReference type="GO" id="GO:0003677">
    <property type="term" value="F:DNA binding"/>
    <property type="evidence" value="ECO:0007669"/>
    <property type="project" value="UniProtKB-UniRule"/>
</dbReference>
<dbReference type="InterPro" id="IPR009057">
    <property type="entry name" value="Homeodomain-like_sf"/>
</dbReference>
<keyword evidence="5" id="KW-1185">Reference proteome</keyword>
<comment type="caution">
    <text evidence="4">The sequence shown here is derived from an EMBL/GenBank/DDBJ whole genome shotgun (WGS) entry which is preliminary data.</text>
</comment>
<dbReference type="Pfam" id="PF14278">
    <property type="entry name" value="TetR_C_8"/>
    <property type="match status" value="1"/>
</dbReference>
<accession>A0A1M4ZA63</accession>
<evidence type="ECO:0000256" key="2">
    <source>
        <dbReference type="PROSITE-ProRule" id="PRU00335"/>
    </source>
</evidence>